<comment type="caution">
    <text evidence="1">The sequence shown here is derived from an EMBL/GenBank/DDBJ whole genome shotgun (WGS) entry which is preliminary data.</text>
</comment>
<sequence length="266" mass="30341">METAMLDAKKASNTRAFQTLPRHLRRRAASHNVKRMPARLRAKALSEIEKSEQQKSEEEKSKNQKRPNRRQRRKVASVVEEYRLRQRDKRWLETHVWHAKRMQMKERWGIMIAETPNEKSHRASYRAAKDKTLLQDVSFMGTIELKGGRESIVQTMNSVTSPADTSVGAKWQQQQEQQQQQQLWLRVHPAMHKKVLDELSLAIKFHGTDGKVTVTDLSLDLASFELTGDQSTLLLHTVLVPAAASDGDGDVKEGGAAATTWERLKG</sequence>
<name>A0ACC1HCX7_9FUNG</name>
<accession>A0ACC1HCX7</accession>
<dbReference type="Proteomes" id="UP001145114">
    <property type="component" value="Unassembled WGS sequence"/>
</dbReference>
<proteinExistence type="predicted"/>
<evidence type="ECO:0000313" key="2">
    <source>
        <dbReference type="Proteomes" id="UP001145114"/>
    </source>
</evidence>
<gene>
    <name evidence="1" type="primary">POP1_3</name>
    <name evidence="1" type="ORF">EV182_005630</name>
</gene>
<evidence type="ECO:0000313" key="1">
    <source>
        <dbReference type="EMBL" id="KAJ1673240.1"/>
    </source>
</evidence>
<feature type="non-terminal residue" evidence="1">
    <location>
        <position position="266"/>
    </location>
</feature>
<keyword evidence="1" id="KW-0378">Hydrolase</keyword>
<dbReference type="EMBL" id="JAMZIH010007206">
    <property type="protein sequence ID" value="KAJ1673240.1"/>
    <property type="molecule type" value="Genomic_DNA"/>
</dbReference>
<protein>
    <submittedName>
        <fullName evidence="1">Ribonucleases P/MRP protein subunit pop1</fullName>
        <ecNumber evidence="1">3.1.26.5</ecNumber>
    </submittedName>
</protein>
<dbReference type="EC" id="3.1.26.5" evidence="1"/>
<keyword evidence="2" id="KW-1185">Reference proteome</keyword>
<reference evidence="1" key="1">
    <citation type="submission" date="2022-06" db="EMBL/GenBank/DDBJ databases">
        <title>Phylogenomic reconstructions and comparative analyses of Kickxellomycotina fungi.</title>
        <authorList>
            <person name="Reynolds N.K."/>
            <person name="Stajich J.E."/>
            <person name="Barry K."/>
            <person name="Grigoriev I.V."/>
            <person name="Crous P."/>
            <person name="Smith M.E."/>
        </authorList>
    </citation>
    <scope>NUCLEOTIDE SEQUENCE</scope>
    <source>
        <strain evidence="1">RSA 2271</strain>
    </source>
</reference>
<organism evidence="1 2">
    <name type="scientific">Spiromyces aspiralis</name>
    <dbReference type="NCBI Taxonomy" id="68401"/>
    <lineage>
        <taxon>Eukaryota</taxon>
        <taxon>Fungi</taxon>
        <taxon>Fungi incertae sedis</taxon>
        <taxon>Zoopagomycota</taxon>
        <taxon>Kickxellomycotina</taxon>
        <taxon>Kickxellomycetes</taxon>
        <taxon>Kickxellales</taxon>
        <taxon>Kickxellaceae</taxon>
        <taxon>Spiromyces</taxon>
    </lineage>
</organism>